<dbReference type="AlphaFoldDB" id="A0A7G5IIY7"/>
<feature type="transmembrane region" description="Helical" evidence="5">
    <location>
        <begin position="41"/>
        <end position="62"/>
    </location>
</feature>
<keyword evidence="2 5" id="KW-0812">Transmembrane</keyword>
<dbReference type="EMBL" id="CP059851">
    <property type="protein sequence ID" value="QMW23329.1"/>
    <property type="molecule type" value="Genomic_DNA"/>
</dbReference>
<gene>
    <name evidence="7" type="ORF">H3309_02150</name>
</gene>
<feature type="transmembrane region" description="Helical" evidence="5">
    <location>
        <begin position="117"/>
        <end position="135"/>
    </location>
</feature>
<name>A0A7G5IIY7_9SPHN</name>
<proteinExistence type="predicted"/>
<evidence type="ECO:0000256" key="4">
    <source>
        <dbReference type="ARBA" id="ARBA00023136"/>
    </source>
</evidence>
<dbReference type="SUPFAM" id="SSF90123">
    <property type="entry name" value="ABC transporter transmembrane region"/>
    <property type="match status" value="1"/>
</dbReference>
<evidence type="ECO:0000256" key="5">
    <source>
        <dbReference type="SAM" id="Phobius"/>
    </source>
</evidence>
<feature type="transmembrane region" description="Helical" evidence="5">
    <location>
        <begin position="141"/>
        <end position="159"/>
    </location>
</feature>
<dbReference type="InterPro" id="IPR036640">
    <property type="entry name" value="ABC1_TM_sf"/>
</dbReference>
<dbReference type="Pfam" id="PF13748">
    <property type="entry name" value="ABC_membrane_3"/>
    <property type="match status" value="1"/>
</dbReference>
<reference evidence="7 8" key="1">
    <citation type="submission" date="2020-07" db="EMBL/GenBank/DDBJ databases">
        <title>Complete genome sequence for Sandaracinobacter sp. M6.</title>
        <authorList>
            <person name="Tang Y."/>
            <person name="Liu Q."/>
            <person name="Guo Z."/>
            <person name="Lei P."/>
            <person name="Huang B."/>
        </authorList>
    </citation>
    <scope>NUCLEOTIDE SEQUENCE [LARGE SCALE GENOMIC DNA]</scope>
    <source>
        <strain evidence="7 8">M6</strain>
    </source>
</reference>
<evidence type="ECO:0000256" key="2">
    <source>
        <dbReference type="ARBA" id="ARBA00022692"/>
    </source>
</evidence>
<keyword evidence="4 5" id="KW-0472">Membrane</keyword>
<keyword evidence="8" id="KW-1185">Reference proteome</keyword>
<accession>A0A7G5IIY7</accession>
<dbReference type="GO" id="GO:0005524">
    <property type="term" value="F:ATP binding"/>
    <property type="evidence" value="ECO:0007669"/>
    <property type="project" value="InterPro"/>
</dbReference>
<dbReference type="GO" id="GO:0005886">
    <property type="term" value="C:plasma membrane"/>
    <property type="evidence" value="ECO:0007669"/>
    <property type="project" value="UniProtKB-SubCell"/>
</dbReference>
<comment type="subcellular location">
    <subcellularLocation>
        <location evidence="1">Cell membrane</location>
        <topology evidence="1">Multi-pass membrane protein</topology>
    </subcellularLocation>
</comment>
<evidence type="ECO:0000256" key="1">
    <source>
        <dbReference type="ARBA" id="ARBA00004651"/>
    </source>
</evidence>
<evidence type="ECO:0000259" key="6">
    <source>
        <dbReference type="PROSITE" id="PS50929"/>
    </source>
</evidence>
<feature type="domain" description="ABC transmembrane type-1" evidence="6">
    <location>
        <begin position="111"/>
        <end position="266"/>
    </location>
</feature>
<dbReference type="Gene3D" id="1.20.1560.10">
    <property type="entry name" value="ABC transporter type 1, transmembrane domain"/>
    <property type="match status" value="1"/>
</dbReference>
<dbReference type="GO" id="GO:0140359">
    <property type="term" value="F:ABC-type transporter activity"/>
    <property type="evidence" value="ECO:0007669"/>
    <property type="project" value="InterPro"/>
</dbReference>
<sequence>MLSALARAHARPLSFAYALRAAAEAAGQLYPLATGVAINGVLTGHVAAVGWLVACHAAMMVLEVSAKMLDTRVFTRVYGQLATDVVRRGHDAGADPNVIVAHASLSREYVTFFEEQVPAMLYAAISIVIAVVVLVGYDRWIGAACLLLVLPLAAINLWLSRRSKRLNRGLNDRLEREVELVRGGGMVRVARHFRALAGWRVKLSDAEAKGFGLMELTVILLVAVALWRVGQGEAVLAGDVYAVFAYVWRYVHALDQVPLLVQQLAKISDLNRRMAPVAAPDGSVYRTMR</sequence>
<dbReference type="KEGG" id="sand:H3309_02150"/>
<dbReference type="InterPro" id="IPR011527">
    <property type="entry name" value="ABC1_TM_dom"/>
</dbReference>
<organism evidence="7 8">
    <name type="scientific">Sandaracinobacteroides saxicola</name>
    <dbReference type="NCBI Taxonomy" id="2759707"/>
    <lineage>
        <taxon>Bacteria</taxon>
        <taxon>Pseudomonadati</taxon>
        <taxon>Pseudomonadota</taxon>
        <taxon>Alphaproteobacteria</taxon>
        <taxon>Sphingomonadales</taxon>
        <taxon>Sphingosinicellaceae</taxon>
        <taxon>Sandaracinobacteroides</taxon>
    </lineage>
</organism>
<evidence type="ECO:0000256" key="3">
    <source>
        <dbReference type="ARBA" id="ARBA00022989"/>
    </source>
</evidence>
<dbReference type="PROSITE" id="PS50929">
    <property type="entry name" value="ABC_TM1F"/>
    <property type="match status" value="1"/>
</dbReference>
<evidence type="ECO:0000313" key="7">
    <source>
        <dbReference type="EMBL" id="QMW23329.1"/>
    </source>
</evidence>
<dbReference type="RefSeq" id="WP_182297083.1">
    <property type="nucleotide sequence ID" value="NZ_CP059851.1"/>
</dbReference>
<dbReference type="Proteomes" id="UP000515292">
    <property type="component" value="Chromosome"/>
</dbReference>
<protein>
    <recommendedName>
        <fullName evidence="6">ABC transmembrane type-1 domain-containing protein</fullName>
    </recommendedName>
</protein>
<evidence type="ECO:0000313" key="8">
    <source>
        <dbReference type="Proteomes" id="UP000515292"/>
    </source>
</evidence>
<keyword evidence="3 5" id="KW-1133">Transmembrane helix</keyword>